<dbReference type="Proteomes" id="UP000239241">
    <property type="component" value="Unassembled WGS sequence"/>
</dbReference>
<proteinExistence type="predicted"/>
<keyword evidence="1" id="KW-0812">Transmembrane</keyword>
<evidence type="ECO:0000313" key="2">
    <source>
        <dbReference type="EMBL" id="PPF70988.1"/>
    </source>
</evidence>
<reference evidence="2 3" key="1">
    <citation type="submission" date="2018-02" db="EMBL/GenBank/DDBJ databases">
        <title>Bacteriophage NCPPB3778 and a type I-E CRISPR drive the evolution of the US Biological Select Agent, Rathayibacter toxicus.</title>
        <authorList>
            <person name="Davis E.W.II."/>
            <person name="Tabima J.F."/>
            <person name="Weisberg A.J."/>
            <person name="Lopes L.D."/>
            <person name="Wiseman M.S."/>
            <person name="Wiseman M.S."/>
            <person name="Pupko T."/>
            <person name="Belcher M.S."/>
            <person name="Sechler A.J."/>
            <person name="Tancos M.A."/>
            <person name="Schroeder B.K."/>
            <person name="Murray T.D."/>
            <person name="Luster D.G."/>
            <person name="Schneider W.L."/>
            <person name="Rogers E."/>
            <person name="Andreote F.D."/>
            <person name="Grunwald N.J."/>
            <person name="Putnam M.L."/>
            <person name="Chang J.H."/>
        </authorList>
    </citation>
    <scope>NUCLEOTIDE SEQUENCE [LARGE SCALE GENOMIC DNA]</scope>
    <source>
        <strain evidence="2 3">AY1B3</strain>
    </source>
</reference>
<sequence length="63" mass="6734">MPIRFHILTAVTGLLVLTAMSFGSNGRLVVAIPAAVLAVVCSVILFRWHRATYPSPDAGDDPK</sequence>
<keyword evidence="1" id="KW-1133">Transmembrane helix</keyword>
<evidence type="ECO:0000256" key="1">
    <source>
        <dbReference type="SAM" id="Phobius"/>
    </source>
</evidence>
<evidence type="ECO:0000313" key="3">
    <source>
        <dbReference type="Proteomes" id="UP000239241"/>
    </source>
</evidence>
<name>A0A2S5VXF5_9MICO</name>
<gene>
    <name evidence="2" type="ORF">C5E16_01700</name>
</gene>
<dbReference type="RefSeq" id="WP_104289288.1">
    <property type="nucleotide sequence ID" value="NZ_PSXY01000002.1"/>
</dbReference>
<comment type="caution">
    <text evidence="2">The sequence shown here is derived from an EMBL/GenBank/DDBJ whole genome shotgun (WGS) entry which is preliminary data.</text>
</comment>
<keyword evidence="1" id="KW-0472">Membrane</keyword>
<organism evidence="2 3">
    <name type="scientific">Clavibacter michiganensis</name>
    <dbReference type="NCBI Taxonomy" id="28447"/>
    <lineage>
        <taxon>Bacteria</taxon>
        <taxon>Bacillati</taxon>
        <taxon>Actinomycetota</taxon>
        <taxon>Actinomycetes</taxon>
        <taxon>Micrococcales</taxon>
        <taxon>Microbacteriaceae</taxon>
        <taxon>Clavibacter</taxon>
    </lineage>
</organism>
<dbReference type="AlphaFoldDB" id="A0A2S5VXF5"/>
<feature type="transmembrane region" description="Helical" evidence="1">
    <location>
        <begin position="31"/>
        <end position="48"/>
    </location>
</feature>
<dbReference type="EMBL" id="PSXY01000002">
    <property type="protein sequence ID" value="PPF70988.1"/>
    <property type="molecule type" value="Genomic_DNA"/>
</dbReference>
<protein>
    <submittedName>
        <fullName evidence="2">Uncharacterized protein</fullName>
    </submittedName>
</protein>
<accession>A0A2S5VXF5</accession>